<proteinExistence type="predicted"/>
<dbReference type="Proteomes" id="UP000005239">
    <property type="component" value="Unassembled WGS sequence"/>
</dbReference>
<dbReference type="EnsemblMetazoa" id="PPA38118.1">
    <property type="protein sequence ID" value="PPA38118.1"/>
    <property type="gene ID" value="WBGene00276487"/>
</dbReference>
<gene>
    <name evidence="1" type="primary">WBGene00276487</name>
</gene>
<accession>A0A8R1YQW8</accession>
<evidence type="ECO:0000313" key="1">
    <source>
        <dbReference type="EnsemblMetazoa" id="PPA38118.1"/>
    </source>
</evidence>
<dbReference type="AlphaFoldDB" id="A0A2A6CIN0"/>
<accession>A0A2A6CIN0</accession>
<sequence length="198" mass="22046">MYELERDRTHTLLLLTLLSYHYTTEPVERGVLGCSDRRAQRHKTDDIIIGQASGLSIHISIGTLLERGISGAKSCHSAMFTSKHYQITLMVESDSDSMRYCGSQGSLVPGRFIFDYKSKLLITKPVAPAARVLVQPVDRAQQVRVRLQFAIRRRPSIVITSSRNAPYSPPSTTYRTSSEYVSSCSTAVFVCAFHSSSP</sequence>
<name>A0A2A6CIN0_PRIPA</name>
<keyword evidence="2" id="KW-1185">Reference proteome</keyword>
<protein>
    <submittedName>
        <fullName evidence="1">Uncharacterized protein</fullName>
    </submittedName>
</protein>
<evidence type="ECO:0000313" key="2">
    <source>
        <dbReference type="Proteomes" id="UP000005239"/>
    </source>
</evidence>
<organism evidence="1 2">
    <name type="scientific">Pristionchus pacificus</name>
    <name type="common">Parasitic nematode worm</name>
    <dbReference type="NCBI Taxonomy" id="54126"/>
    <lineage>
        <taxon>Eukaryota</taxon>
        <taxon>Metazoa</taxon>
        <taxon>Ecdysozoa</taxon>
        <taxon>Nematoda</taxon>
        <taxon>Chromadorea</taxon>
        <taxon>Rhabditida</taxon>
        <taxon>Rhabditina</taxon>
        <taxon>Diplogasteromorpha</taxon>
        <taxon>Diplogasteroidea</taxon>
        <taxon>Neodiplogasteridae</taxon>
        <taxon>Pristionchus</taxon>
    </lineage>
</organism>
<reference evidence="1" key="2">
    <citation type="submission" date="2022-06" db="UniProtKB">
        <authorList>
            <consortium name="EnsemblMetazoa"/>
        </authorList>
    </citation>
    <scope>IDENTIFICATION</scope>
    <source>
        <strain evidence="1">PS312</strain>
    </source>
</reference>
<reference evidence="2" key="1">
    <citation type="journal article" date="2008" name="Nat. Genet.">
        <title>The Pristionchus pacificus genome provides a unique perspective on nematode lifestyle and parasitism.</title>
        <authorList>
            <person name="Dieterich C."/>
            <person name="Clifton S.W."/>
            <person name="Schuster L.N."/>
            <person name="Chinwalla A."/>
            <person name="Delehaunty K."/>
            <person name="Dinkelacker I."/>
            <person name="Fulton L."/>
            <person name="Fulton R."/>
            <person name="Godfrey J."/>
            <person name="Minx P."/>
            <person name="Mitreva M."/>
            <person name="Roeseler W."/>
            <person name="Tian H."/>
            <person name="Witte H."/>
            <person name="Yang S.P."/>
            <person name="Wilson R.K."/>
            <person name="Sommer R.J."/>
        </authorList>
    </citation>
    <scope>NUCLEOTIDE SEQUENCE [LARGE SCALE GENOMIC DNA]</scope>
    <source>
        <strain evidence="2">PS312</strain>
    </source>
</reference>